<accession>A0ACB8BGH4</accession>
<gene>
    <name evidence="1" type="ORF">BV22DRAFT_1105993</name>
</gene>
<organism evidence="1 2">
    <name type="scientific">Leucogyrophana mollusca</name>
    <dbReference type="NCBI Taxonomy" id="85980"/>
    <lineage>
        <taxon>Eukaryota</taxon>
        <taxon>Fungi</taxon>
        <taxon>Dikarya</taxon>
        <taxon>Basidiomycota</taxon>
        <taxon>Agaricomycotina</taxon>
        <taxon>Agaricomycetes</taxon>
        <taxon>Agaricomycetidae</taxon>
        <taxon>Boletales</taxon>
        <taxon>Boletales incertae sedis</taxon>
        <taxon>Leucogyrophana</taxon>
    </lineage>
</organism>
<protein>
    <submittedName>
        <fullName evidence="1">Uncharacterized protein</fullName>
    </submittedName>
</protein>
<reference evidence="1" key="1">
    <citation type="journal article" date="2021" name="New Phytol.">
        <title>Evolutionary innovations through gain and loss of genes in the ectomycorrhizal Boletales.</title>
        <authorList>
            <person name="Wu G."/>
            <person name="Miyauchi S."/>
            <person name="Morin E."/>
            <person name="Kuo A."/>
            <person name="Drula E."/>
            <person name="Varga T."/>
            <person name="Kohler A."/>
            <person name="Feng B."/>
            <person name="Cao Y."/>
            <person name="Lipzen A."/>
            <person name="Daum C."/>
            <person name="Hundley H."/>
            <person name="Pangilinan J."/>
            <person name="Johnson J."/>
            <person name="Barry K."/>
            <person name="LaButti K."/>
            <person name="Ng V."/>
            <person name="Ahrendt S."/>
            <person name="Min B."/>
            <person name="Choi I.G."/>
            <person name="Park H."/>
            <person name="Plett J.M."/>
            <person name="Magnuson J."/>
            <person name="Spatafora J.W."/>
            <person name="Nagy L.G."/>
            <person name="Henrissat B."/>
            <person name="Grigoriev I.V."/>
            <person name="Yang Z.L."/>
            <person name="Xu J."/>
            <person name="Martin F.M."/>
        </authorList>
    </citation>
    <scope>NUCLEOTIDE SEQUENCE</scope>
    <source>
        <strain evidence="1">KUC20120723A-06</strain>
    </source>
</reference>
<dbReference type="EMBL" id="MU266447">
    <property type="protein sequence ID" value="KAH7923633.1"/>
    <property type="molecule type" value="Genomic_DNA"/>
</dbReference>
<keyword evidence="2" id="KW-1185">Reference proteome</keyword>
<evidence type="ECO:0000313" key="1">
    <source>
        <dbReference type="EMBL" id="KAH7923633.1"/>
    </source>
</evidence>
<comment type="caution">
    <text evidence="1">The sequence shown here is derived from an EMBL/GenBank/DDBJ whole genome shotgun (WGS) entry which is preliminary data.</text>
</comment>
<proteinExistence type="predicted"/>
<evidence type="ECO:0000313" key="2">
    <source>
        <dbReference type="Proteomes" id="UP000790709"/>
    </source>
</evidence>
<sequence length="382" mass="41662">MPQQYRRESVAYERYSPSDGLEPSDADDSIVLSDLVRTGEASRLRRRGAMRLDHNLINAQRNESGRVSPPATVIVRSPSWIDPPSDDESSQTWEQSYEPPLSPRPALNATEGDSYSHVLFCGGDEPPPKLMDRNTMYELSPLPSYPPPSQSRASRNDKHHNVRHTNGCGAVIHMRASPRGRSNVWQAKTAATSAVVALDASYFERSAVVKTIRSPCGCIREGVGCAICGNALGSRYKPCQAAAEGLFTSHSHPPSPPRPEGPAYWHARPSNSVQERHPFIYTFFASNVTSSSPSSLLPSNAVVVPVQQDFLSPVDNPFEYTYFDRAITASPSAISDLGGRISPDSDPRSRSEPEFDPDGTVIAGEPGSPDKTNTELPLFSGR</sequence>
<name>A0ACB8BGH4_9AGAM</name>
<dbReference type="Proteomes" id="UP000790709">
    <property type="component" value="Unassembled WGS sequence"/>
</dbReference>